<evidence type="ECO:0000256" key="1">
    <source>
        <dbReference type="SAM" id="MobiDB-lite"/>
    </source>
</evidence>
<accession>A0AAQ3TQ17</accession>
<dbReference type="Proteomes" id="UP001341281">
    <property type="component" value="Chromosome 05"/>
</dbReference>
<dbReference type="AlphaFoldDB" id="A0AAQ3TQ17"/>
<evidence type="ECO:0000313" key="3">
    <source>
        <dbReference type="Proteomes" id="UP001341281"/>
    </source>
</evidence>
<sequence>MPMVCAPESAATRAARPEQETVAGQTASTCVFMASMRCGEGAAADERKGGSGGRRDEGEAQGRRRRKADGWWRRRREEKIENSPLGGWAMGQVEAQIGWKKNNHPILPGKESEKDRPPLASPDASASSAPAPRRPAALPRLPPLRPLAARLPADTPRRPSLGAPRPLPRLPPSGPSSPGGRRRTASGVLAARRPPGTPRPGSSPWPSSWAPWPRQLATRECAAAHLVASLPLLPWRQRSIGSLVRPKDDDQQDLLVVATAQLEGLRCSEEVGRAEQE</sequence>
<evidence type="ECO:0000313" key="2">
    <source>
        <dbReference type="EMBL" id="WVZ78269.1"/>
    </source>
</evidence>
<feature type="compositionally biased region" description="Low complexity" evidence="1">
    <location>
        <begin position="146"/>
        <end position="164"/>
    </location>
</feature>
<proteinExistence type="predicted"/>
<feature type="region of interest" description="Disordered" evidence="1">
    <location>
        <begin position="40"/>
        <end position="211"/>
    </location>
</feature>
<name>A0AAQ3TQ17_PASNO</name>
<reference evidence="2 3" key="1">
    <citation type="submission" date="2024-02" db="EMBL/GenBank/DDBJ databases">
        <title>High-quality chromosome-scale genome assembly of Pensacola bahiagrass (Paspalum notatum Flugge var. saurae).</title>
        <authorList>
            <person name="Vega J.M."/>
            <person name="Podio M."/>
            <person name="Orjuela J."/>
            <person name="Siena L.A."/>
            <person name="Pessino S.C."/>
            <person name="Combes M.C."/>
            <person name="Mariac C."/>
            <person name="Albertini E."/>
            <person name="Pupilli F."/>
            <person name="Ortiz J.P.A."/>
            <person name="Leblanc O."/>
        </authorList>
    </citation>
    <scope>NUCLEOTIDE SEQUENCE [LARGE SCALE GENOMIC DNA]</scope>
    <source>
        <strain evidence="2">R1</strain>
        <tissue evidence="2">Leaf</tissue>
    </source>
</reference>
<feature type="region of interest" description="Disordered" evidence="1">
    <location>
        <begin position="1"/>
        <end position="24"/>
    </location>
</feature>
<protein>
    <submittedName>
        <fullName evidence="2">Uncharacterized protein</fullName>
    </submittedName>
</protein>
<organism evidence="2 3">
    <name type="scientific">Paspalum notatum var. saurae</name>
    <dbReference type="NCBI Taxonomy" id="547442"/>
    <lineage>
        <taxon>Eukaryota</taxon>
        <taxon>Viridiplantae</taxon>
        <taxon>Streptophyta</taxon>
        <taxon>Embryophyta</taxon>
        <taxon>Tracheophyta</taxon>
        <taxon>Spermatophyta</taxon>
        <taxon>Magnoliopsida</taxon>
        <taxon>Liliopsida</taxon>
        <taxon>Poales</taxon>
        <taxon>Poaceae</taxon>
        <taxon>PACMAD clade</taxon>
        <taxon>Panicoideae</taxon>
        <taxon>Andropogonodae</taxon>
        <taxon>Paspaleae</taxon>
        <taxon>Paspalinae</taxon>
        <taxon>Paspalum</taxon>
    </lineage>
</organism>
<feature type="compositionally biased region" description="Basic and acidic residues" evidence="1">
    <location>
        <begin position="44"/>
        <end position="81"/>
    </location>
</feature>
<feature type="compositionally biased region" description="Pro residues" evidence="1">
    <location>
        <begin position="165"/>
        <end position="175"/>
    </location>
</feature>
<keyword evidence="3" id="KW-1185">Reference proteome</keyword>
<gene>
    <name evidence="2" type="ORF">U9M48_026010</name>
</gene>
<feature type="compositionally biased region" description="Low complexity" evidence="1">
    <location>
        <begin position="121"/>
        <end position="139"/>
    </location>
</feature>
<dbReference type="EMBL" id="CP144749">
    <property type="protein sequence ID" value="WVZ78269.1"/>
    <property type="molecule type" value="Genomic_DNA"/>
</dbReference>